<name>A0ABT4U9R7_9ACTN</name>
<accession>A0ABT4U9R7</accession>
<evidence type="ECO:0000256" key="2">
    <source>
        <dbReference type="ARBA" id="ARBA00022777"/>
    </source>
</evidence>
<protein>
    <submittedName>
        <fullName evidence="7">GAF domain-containing protein</fullName>
    </submittedName>
</protein>
<dbReference type="SUPFAM" id="SSF55781">
    <property type="entry name" value="GAF domain-like"/>
    <property type="match status" value="2"/>
</dbReference>
<dbReference type="SMART" id="SM00065">
    <property type="entry name" value="GAF"/>
    <property type="match status" value="2"/>
</dbReference>
<keyword evidence="3" id="KW-0902">Two-component regulatory system</keyword>
<proteinExistence type="predicted"/>
<dbReference type="Pfam" id="PF07730">
    <property type="entry name" value="HisKA_3"/>
    <property type="match status" value="1"/>
</dbReference>
<dbReference type="SMART" id="SM00387">
    <property type="entry name" value="HATPase_c"/>
    <property type="match status" value="1"/>
</dbReference>
<dbReference type="InterPro" id="IPR029016">
    <property type="entry name" value="GAF-like_dom_sf"/>
</dbReference>
<comment type="caution">
    <text evidence="7">The sequence shown here is derived from an EMBL/GenBank/DDBJ whole genome shotgun (WGS) entry which is preliminary data.</text>
</comment>
<organism evidence="7 8">
    <name type="scientific">Nocardiopsis endophytica</name>
    <dbReference type="NCBI Taxonomy" id="3018445"/>
    <lineage>
        <taxon>Bacteria</taxon>
        <taxon>Bacillati</taxon>
        <taxon>Actinomycetota</taxon>
        <taxon>Actinomycetes</taxon>
        <taxon>Streptosporangiales</taxon>
        <taxon>Nocardiopsidaceae</taxon>
        <taxon>Nocardiopsis</taxon>
    </lineage>
</organism>
<dbReference type="InterPro" id="IPR036890">
    <property type="entry name" value="HATPase_C_sf"/>
</dbReference>
<evidence type="ECO:0000259" key="6">
    <source>
        <dbReference type="SMART" id="SM00387"/>
    </source>
</evidence>
<feature type="domain" description="Histidine kinase/HSP90-like ATPase" evidence="6">
    <location>
        <begin position="475"/>
        <end position="564"/>
    </location>
</feature>
<evidence type="ECO:0000256" key="4">
    <source>
        <dbReference type="SAM" id="MobiDB-lite"/>
    </source>
</evidence>
<dbReference type="Pfam" id="PF13492">
    <property type="entry name" value="GAF_3"/>
    <property type="match status" value="1"/>
</dbReference>
<keyword evidence="8" id="KW-1185">Reference proteome</keyword>
<feature type="domain" description="GAF" evidence="5">
    <location>
        <begin position="219"/>
        <end position="363"/>
    </location>
</feature>
<evidence type="ECO:0000313" key="8">
    <source>
        <dbReference type="Proteomes" id="UP001527866"/>
    </source>
</evidence>
<keyword evidence="2" id="KW-0418">Kinase</keyword>
<evidence type="ECO:0000259" key="5">
    <source>
        <dbReference type="SMART" id="SM00065"/>
    </source>
</evidence>
<dbReference type="PANTHER" id="PTHR24421">
    <property type="entry name" value="NITRATE/NITRITE SENSOR PROTEIN NARX-RELATED"/>
    <property type="match status" value="1"/>
</dbReference>
<feature type="region of interest" description="Disordered" evidence="4">
    <location>
        <begin position="566"/>
        <end position="592"/>
    </location>
</feature>
<evidence type="ECO:0000313" key="7">
    <source>
        <dbReference type="EMBL" id="MDA2813683.1"/>
    </source>
</evidence>
<dbReference type="SUPFAM" id="SSF55874">
    <property type="entry name" value="ATPase domain of HSP90 chaperone/DNA topoisomerase II/histidine kinase"/>
    <property type="match status" value="1"/>
</dbReference>
<dbReference type="InterPro" id="IPR003018">
    <property type="entry name" value="GAF"/>
</dbReference>
<dbReference type="PANTHER" id="PTHR24421:SF56">
    <property type="entry name" value="OXYGEN SENSOR HISTIDINE KINASE RESPONSE REGULATOR DOST"/>
    <property type="match status" value="1"/>
</dbReference>
<evidence type="ECO:0000256" key="3">
    <source>
        <dbReference type="ARBA" id="ARBA00023012"/>
    </source>
</evidence>
<dbReference type="Gene3D" id="3.30.450.40">
    <property type="match status" value="2"/>
</dbReference>
<dbReference type="InterPro" id="IPR011712">
    <property type="entry name" value="Sig_transdc_His_kin_sub3_dim/P"/>
</dbReference>
<feature type="domain" description="GAF" evidence="5">
    <location>
        <begin position="51"/>
        <end position="198"/>
    </location>
</feature>
<dbReference type="Pfam" id="PF13185">
    <property type="entry name" value="GAF_2"/>
    <property type="match status" value="1"/>
</dbReference>
<dbReference type="Proteomes" id="UP001527866">
    <property type="component" value="Unassembled WGS sequence"/>
</dbReference>
<dbReference type="Gene3D" id="3.30.565.10">
    <property type="entry name" value="Histidine kinase-like ATPase, C-terminal domain"/>
    <property type="match status" value="1"/>
</dbReference>
<dbReference type="RefSeq" id="WP_270688780.1">
    <property type="nucleotide sequence ID" value="NZ_JAQFWQ010000086.1"/>
</dbReference>
<evidence type="ECO:0000256" key="1">
    <source>
        <dbReference type="ARBA" id="ARBA00022679"/>
    </source>
</evidence>
<dbReference type="Gene3D" id="1.20.5.1930">
    <property type="match status" value="1"/>
</dbReference>
<keyword evidence="1" id="KW-0808">Transferase</keyword>
<sequence length="592" mass="63903">MTELPEATPRPRTSLDELLAELNARLQTELSSRDRVHSLLEAVLSIGRELDLGTVLRRLTPAAADLVDARYAGLGVIGEDGRFSEFIPVGLSEEQAARVSRFPHGEGLLAVPTRERRALRLSDLSRHPGRHGFPEGHPPMRSFLGVPIQVRDEVFGNLYLTEKRGGGQFDEDDEAVVTALATAAGVAIENARLYEETRRRERWLSASTEITTRLLSGDDPHDVLGLLARNAREMAGADIAVVLLPEARGHELVARIADGPVAGQILGTPLAVSQTACGAVYRHGEAVTIPDLRHADCPMLTHRGFGPGLLVPLGTPDRTRGVLLLAKKGVSSPFGATTRHMIDAFAGQAAVALELAEARRDAERLVVLEDRDRIAKDLHDVVIQRMFASAMTLMSTLRLVDAPQARDRIQHTIDDLDETIREIRSTVVALQTPPTRSDYSLRGRILDAAEGAARSLGCQPGVRLEGPIDASVPEQVAEHLLAVLGEALSNVARHAHATEVHVSVDVDTHVTLHVSDNGKGIEPCGRRSGLRNLEERARDLGGTFSAEPSLAGGTLLRWSVPLPDRAEEAGSTARSDQSDVRQNTLPSGSTIL</sequence>
<dbReference type="InterPro" id="IPR050482">
    <property type="entry name" value="Sensor_HK_TwoCompSys"/>
</dbReference>
<dbReference type="InterPro" id="IPR003594">
    <property type="entry name" value="HATPase_dom"/>
</dbReference>
<dbReference type="EMBL" id="JAQFWQ010000086">
    <property type="protein sequence ID" value="MDA2813683.1"/>
    <property type="molecule type" value="Genomic_DNA"/>
</dbReference>
<dbReference type="CDD" id="cd16917">
    <property type="entry name" value="HATPase_UhpB-NarQ-NarX-like"/>
    <property type="match status" value="1"/>
</dbReference>
<gene>
    <name evidence="7" type="ORF">O4J56_23770</name>
</gene>
<dbReference type="Pfam" id="PF02518">
    <property type="entry name" value="HATPase_c"/>
    <property type="match status" value="1"/>
</dbReference>
<reference evidence="7 8" key="1">
    <citation type="submission" date="2023-01" db="EMBL/GenBank/DDBJ databases">
        <title>Draft genome sequence of Nocardiopsis sp. RSe5-2 isolated from halophytes.</title>
        <authorList>
            <person name="Duangmal K."/>
            <person name="Chantavorakit T."/>
        </authorList>
    </citation>
    <scope>NUCLEOTIDE SEQUENCE [LARGE SCALE GENOMIC DNA]</scope>
    <source>
        <strain evidence="7 8">RSe5-2</strain>
    </source>
</reference>
<feature type="compositionally biased region" description="Polar residues" evidence="4">
    <location>
        <begin position="572"/>
        <end position="592"/>
    </location>
</feature>